<feature type="repeat" description="PPR" evidence="2">
    <location>
        <begin position="223"/>
        <end position="257"/>
    </location>
</feature>
<name>A0A834ZFH1_TETSI</name>
<dbReference type="GO" id="GO:0003723">
    <property type="term" value="F:RNA binding"/>
    <property type="evidence" value="ECO:0007669"/>
    <property type="project" value="InterPro"/>
</dbReference>
<gene>
    <name evidence="3" type="ORF">HHK36_011044</name>
</gene>
<dbReference type="FunFam" id="1.25.40.10:FF:001093">
    <property type="entry name" value="Pentatricopeptide repeat-containing protein At2g34400"/>
    <property type="match status" value="1"/>
</dbReference>
<dbReference type="Gene3D" id="1.25.40.10">
    <property type="entry name" value="Tetratricopeptide repeat domain"/>
    <property type="match status" value="5"/>
</dbReference>
<accession>A0A834ZFH1</accession>
<comment type="caution">
    <text evidence="3">The sequence shown here is derived from an EMBL/GenBank/DDBJ whole genome shotgun (WGS) entry which is preliminary data.</text>
</comment>
<dbReference type="InterPro" id="IPR046848">
    <property type="entry name" value="E_motif"/>
</dbReference>
<dbReference type="FunFam" id="1.25.40.10:FF:000196">
    <property type="entry name" value="Pentatricopeptide repeat-containing protein At4g14850"/>
    <property type="match status" value="1"/>
</dbReference>
<protein>
    <recommendedName>
        <fullName evidence="5">Pentatricopeptide repeat-containing protein</fullName>
    </recommendedName>
</protein>
<dbReference type="InterPro" id="IPR002885">
    <property type="entry name" value="PPR_rpt"/>
</dbReference>
<dbReference type="Proteomes" id="UP000655225">
    <property type="component" value="Unassembled WGS sequence"/>
</dbReference>
<dbReference type="InterPro" id="IPR011990">
    <property type="entry name" value="TPR-like_helical_dom_sf"/>
</dbReference>
<reference evidence="3 4" key="1">
    <citation type="submission" date="2020-04" db="EMBL/GenBank/DDBJ databases">
        <title>Plant Genome Project.</title>
        <authorList>
            <person name="Zhang R.-G."/>
        </authorList>
    </citation>
    <scope>NUCLEOTIDE SEQUENCE [LARGE SCALE GENOMIC DNA]</scope>
    <source>
        <strain evidence="3">YNK0</strain>
        <tissue evidence="3">Leaf</tissue>
    </source>
</reference>
<dbReference type="FunFam" id="1.25.40.10:FF:000073">
    <property type="entry name" value="Pentatricopeptide repeat-containing protein chloroplastic"/>
    <property type="match status" value="1"/>
</dbReference>
<dbReference type="NCBIfam" id="TIGR00756">
    <property type="entry name" value="PPR"/>
    <property type="match status" value="3"/>
</dbReference>
<feature type="repeat" description="PPR" evidence="2">
    <location>
        <begin position="425"/>
        <end position="459"/>
    </location>
</feature>
<dbReference type="Pfam" id="PF01535">
    <property type="entry name" value="PPR"/>
    <property type="match status" value="4"/>
</dbReference>
<evidence type="ECO:0000313" key="4">
    <source>
        <dbReference type="Proteomes" id="UP000655225"/>
    </source>
</evidence>
<dbReference type="PROSITE" id="PS51375">
    <property type="entry name" value="PPR"/>
    <property type="match status" value="5"/>
</dbReference>
<proteinExistence type="predicted"/>
<dbReference type="Pfam" id="PF13041">
    <property type="entry name" value="PPR_2"/>
    <property type="match status" value="2"/>
</dbReference>
<organism evidence="3 4">
    <name type="scientific">Tetracentron sinense</name>
    <name type="common">Spur-leaf</name>
    <dbReference type="NCBI Taxonomy" id="13715"/>
    <lineage>
        <taxon>Eukaryota</taxon>
        <taxon>Viridiplantae</taxon>
        <taxon>Streptophyta</taxon>
        <taxon>Embryophyta</taxon>
        <taxon>Tracheophyta</taxon>
        <taxon>Spermatophyta</taxon>
        <taxon>Magnoliopsida</taxon>
        <taxon>Trochodendrales</taxon>
        <taxon>Trochodendraceae</taxon>
        <taxon>Tetracentron</taxon>
    </lineage>
</organism>
<keyword evidence="4" id="KW-1185">Reference proteome</keyword>
<evidence type="ECO:0000313" key="3">
    <source>
        <dbReference type="EMBL" id="KAF8402951.1"/>
    </source>
</evidence>
<evidence type="ECO:0000256" key="1">
    <source>
        <dbReference type="ARBA" id="ARBA00022737"/>
    </source>
</evidence>
<dbReference type="GO" id="GO:0009451">
    <property type="term" value="P:RNA modification"/>
    <property type="evidence" value="ECO:0007669"/>
    <property type="project" value="InterPro"/>
</dbReference>
<keyword evidence="1" id="KW-0677">Repeat</keyword>
<dbReference type="Pfam" id="PF20431">
    <property type="entry name" value="E_motif"/>
    <property type="match status" value="1"/>
</dbReference>
<feature type="repeat" description="PPR" evidence="2">
    <location>
        <begin position="324"/>
        <end position="358"/>
    </location>
</feature>
<sequence>MVGLVSFCFATMKGSEEALILPELLNLRHPSSMEKKDRLSNKRESNHLFFVYSFCILKYGVTRHRAAEKNENVRNPSLGNGGDADKMFLYFSVFHLRRSLAEPARTINLLFSRAITNCNHPKRYPDEDFQSWNGQISSHFENESISNELERNESVPTPYLLNKFIAACAKSASFSMGEQAHSVIIKLGFKSNVFISSALVNMYCKCDEILSAQNLFDEMPEQNVVTWNSLICGYLRIQFPTIAIGIFLEMLRIGMAPTPFTISAVLGACSQLEAGELGIQVHGLILKSGFGSNVVVGTGLVDMYLKYSSMDDSRRVFNQMPDRNVVTWTTLVSGYAQNQQPNEAMILVREMRRLGLRSNSVTYNSLLSSFSGPEDVDHCKQVHCQIIHEGMESNTYLVVTLVTVYSECGSLEDFRKICSTILTWDQISWNAVIAGLSHLGNGEEAIKCFTKMRQTCFVIDFFTFTSVLKSIGIISALEEGKQTHALVFKTGYAMNVYVQNGLVSMYARCGAIDDSKWVFSLMDKHDLISWNSLLSGCAHHGYGNEAVELFEQMRRTGVKPDQTTFLSVISACSHVGLLDEGLMYFDLMRYDDLLEPPRTEHYACMVDLFGRAGYLHEAEAFVNSMPINPGPSVYKALLSACQVHGNMDIAIRSAKKLMDLYPNDPAAYVLLSNVLAIGGYWDDAAGVRKLMCDRGVRKKPGCSWIEINKQDMDSYARDIAGDRLCTGGVSA</sequence>
<evidence type="ECO:0000256" key="2">
    <source>
        <dbReference type="PROSITE-ProRule" id="PRU00708"/>
    </source>
</evidence>
<evidence type="ECO:0008006" key="5">
    <source>
        <dbReference type="Google" id="ProtNLM"/>
    </source>
</evidence>
<dbReference type="InterPro" id="IPR046960">
    <property type="entry name" value="PPR_At4g14850-like_plant"/>
</dbReference>
<feature type="repeat" description="PPR" evidence="2">
    <location>
        <begin position="526"/>
        <end position="560"/>
    </location>
</feature>
<dbReference type="EMBL" id="JABCRI010000007">
    <property type="protein sequence ID" value="KAF8402951.1"/>
    <property type="molecule type" value="Genomic_DNA"/>
</dbReference>
<dbReference type="PANTHER" id="PTHR47926:SF342">
    <property type="entry name" value="TETRATRICOPEPTIDE-LIKE HELICAL DOMAIN-CONTAINING PROTEIN-RELATED"/>
    <property type="match status" value="1"/>
</dbReference>
<feature type="repeat" description="PPR" evidence="2">
    <location>
        <begin position="359"/>
        <end position="393"/>
    </location>
</feature>
<dbReference type="OrthoDB" id="185373at2759"/>
<dbReference type="PANTHER" id="PTHR47926">
    <property type="entry name" value="PENTATRICOPEPTIDE REPEAT-CONTAINING PROTEIN"/>
    <property type="match status" value="1"/>
</dbReference>
<dbReference type="OMA" id="LWPNDPA"/>
<dbReference type="AlphaFoldDB" id="A0A834ZFH1"/>